<feature type="compositionally biased region" description="Polar residues" evidence="2">
    <location>
        <begin position="1"/>
        <end position="10"/>
    </location>
</feature>
<organism evidence="3 4">
    <name type="scientific">Cinnamomum micranthum f. kanehirae</name>
    <dbReference type="NCBI Taxonomy" id="337451"/>
    <lineage>
        <taxon>Eukaryota</taxon>
        <taxon>Viridiplantae</taxon>
        <taxon>Streptophyta</taxon>
        <taxon>Embryophyta</taxon>
        <taxon>Tracheophyta</taxon>
        <taxon>Spermatophyta</taxon>
        <taxon>Magnoliopsida</taxon>
        <taxon>Magnoliidae</taxon>
        <taxon>Laurales</taxon>
        <taxon>Lauraceae</taxon>
        <taxon>Cinnamomum</taxon>
    </lineage>
</organism>
<dbReference type="InterPro" id="IPR045182">
    <property type="entry name" value="JINGUBANG-like"/>
</dbReference>
<protein>
    <submittedName>
        <fullName evidence="3">Vegetative incompatibility protein HET-E-1-like protein</fullName>
    </submittedName>
</protein>
<keyword evidence="1" id="KW-0853">WD repeat</keyword>
<dbReference type="PANTHER" id="PTHR22844:SF387">
    <property type="entry name" value="F3I6.5 PROTEIN"/>
    <property type="match status" value="1"/>
</dbReference>
<dbReference type="Pfam" id="PF00400">
    <property type="entry name" value="WD40"/>
    <property type="match status" value="6"/>
</dbReference>
<dbReference type="Proteomes" id="UP000283530">
    <property type="component" value="Unassembled WGS sequence"/>
</dbReference>
<evidence type="ECO:0000256" key="1">
    <source>
        <dbReference type="PROSITE-ProRule" id="PRU00221"/>
    </source>
</evidence>
<dbReference type="InterPro" id="IPR015943">
    <property type="entry name" value="WD40/YVTN_repeat-like_dom_sf"/>
</dbReference>
<feature type="repeat" description="WD" evidence="1">
    <location>
        <begin position="215"/>
        <end position="245"/>
    </location>
</feature>
<feature type="repeat" description="WD" evidence="1">
    <location>
        <begin position="260"/>
        <end position="292"/>
    </location>
</feature>
<gene>
    <name evidence="3" type="ORF">CKAN_01981000</name>
</gene>
<evidence type="ECO:0000313" key="4">
    <source>
        <dbReference type="Proteomes" id="UP000283530"/>
    </source>
</evidence>
<reference evidence="3 4" key="1">
    <citation type="journal article" date="2019" name="Nat. Plants">
        <title>Stout camphor tree genome fills gaps in understanding of flowering plant genome evolution.</title>
        <authorList>
            <person name="Chaw S.M."/>
            <person name="Liu Y.C."/>
            <person name="Wu Y.W."/>
            <person name="Wang H.Y."/>
            <person name="Lin C.I."/>
            <person name="Wu C.S."/>
            <person name="Ke H.M."/>
            <person name="Chang L.Y."/>
            <person name="Hsu C.Y."/>
            <person name="Yang H.T."/>
            <person name="Sudianto E."/>
            <person name="Hsu M.H."/>
            <person name="Wu K.P."/>
            <person name="Wang L.N."/>
            <person name="Leebens-Mack J.H."/>
            <person name="Tsai I.J."/>
        </authorList>
    </citation>
    <scope>NUCLEOTIDE SEQUENCE [LARGE SCALE GENOMIC DNA]</scope>
    <source>
        <strain evidence="4">cv. Chaw 1501</strain>
        <tissue evidence="3">Young leaves</tissue>
    </source>
</reference>
<name>A0A3S4PHV7_9MAGN</name>
<dbReference type="OrthoDB" id="674604at2759"/>
<feature type="repeat" description="WD" evidence="1">
    <location>
        <begin position="62"/>
        <end position="91"/>
    </location>
</feature>
<feature type="repeat" description="WD" evidence="1">
    <location>
        <begin position="308"/>
        <end position="339"/>
    </location>
</feature>
<dbReference type="STRING" id="337451.A0A3S4PHV7"/>
<feature type="region of interest" description="Disordered" evidence="2">
    <location>
        <begin position="1"/>
        <end position="44"/>
    </location>
</feature>
<accession>A0A3S4PHV7</accession>
<dbReference type="Gene3D" id="2.130.10.10">
    <property type="entry name" value="YVTN repeat-like/Quinoprotein amine dehydrogenase"/>
    <property type="match status" value="2"/>
</dbReference>
<dbReference type="PROSITE" id="PS50082">
    <property type="entry name" value="WD_REPEATS_2"/>
    <property type="match status" value="5"/>
</dbReference>
<dbReference type="CDD" id="cd00200">
    <property type="entry name" value="WD40"/>
    <property type="match status" value="1"/>
</dbReference>
<dbReference type="EMBL" id="QPKB01000008">
    <property type="protein sequence ID" value="RWR90701.1"/>
    <property type="molecule type" value="Genomic_DNA"/>
</dbReference>
<dbReference type="PANTHER" id="PTHR22844">
    <property type="entry name" value="F-BOX AND WD40 DOMAIN PROTEIN"/>
    <property type="match status" value="1"/>
</dbReference>
<feature type="repeat" description="WD" evidence="1">
    <location>
        <begin position="172"/>
        <end position="213"/>
    </location>
</feature>
<comment type="caution">
    <text evidence="3">The sequence shown here is derived from an EMBL/GenBank/DDBJ whole genome shotgun (WGS) entry which is preliminary data.</text>
</comment>
<feature type="compositionally biased region" description="Polar residues" evidence="2">
    <location>
        <begin position="18"/>
        <end position="44"/>
    </location>
</feature>
<proteinExistence type="predicted"/>
<dbReference type="InterPro" id="IPR036322">
    <property type="entry name" value="WD40_repeat_dom_sf"/>
</dbReference>
<dbReference type="FunFam" id="2.130.10.10:FF:000775">
    <property type="entry name" value="BnaA09g28200D protein"/>
    <property type="match status" value="1"/>
</dbReference>
<dbReference type="SMART" id="SM00320">
    <property type="entry name" value="WD40"/>
    <property type="match status" value="7"/>
</dbReference>
<evidence type="ECO:0000256" key="2">
    <source>
        <dbReference type="SAM" id="MobiDB-lite"/>
    </source>
</evidence>
<sequence>MGLVSCSNGCLSKEEPQSTRSSHLYSTDSASLSSQPSLPTVPSLTTSQIHLPPTHHQCISTLKAHSSPVFSLTLSAKSLYSGSSNGEIRLWPTQPTSCPTSNIVTVGKAAVKSVAVLHNKLFTAHQDHKIRVWEIDRGYKLSATLPTLLDRVLRFLPPKNHVQVRRHKKCTWVHHIDSVSALALSTDGTILYSVSWDRTLKIWRTNDFRCMESVANAHDDAINALAISQEGFIYTGSADTRIKVWTKGPAQKKHSLHATLEKHRSAVNALALSPDGSVLYSGACDRSIVVWERDLTSRNVHMVVVGALRGHTKAILCLGVVKGGDVVCSGSADRTVRVWMRGVDRGYSCLAVLDGHAGPVKCLAVGLDRGGGGGDGGGTSVVVYSGGLDCDIKVWQVSSPDPL</sequence>
<dbReference type="SUPFAM" id="SSF50978">
    <property type="entry name" value="WD40 repeat-like"/>
    <property type="match status" value="1"/>
</dbReference>
<dbReference type="AlphaFoldDB" id="A0A3S4PHV7"/>
<dbReference type="InterPro" id="IPR001680">
    <property type="entry name" value="WD40_rpt"/>
</dbReference>
<keyword evidence="4" id="KW-1185">Reference proteome</keyword>
<dbReference type="PROSITE" id="PS50294">
    <property type="entry name" value="WD_REPEATS_REGION"/>
    <property type="match status" value="4"/>
</dbReference>
<evidence type="ECO:0000313" key="3">
    <source>
        <dbReference type="EMBL" id="RWR90701.1"/>
    </source>
</evidence>